<accession>A0A4D8QTJ2</accession>
<evidence type="ECO:0000313" key="5">
    <source>
        <dbReference type="Proteomes" id="UP000298774"/>
    </source>
</evidence>
<keyword evidence="4" id="KW-0614">Plasmid</keyword>
<dbReference type="GeneID" id="56447872"/>
<reference evidence="3 6" key="2">
    <citation type="submission" date="2023-11" db="EMBL/GenBank/DDBJ databases">
        <title>MicrobeMod: A computational toolkit for identifying prokaryotic methylation and restriction-modification with nanopore sequencing.</title>
        <authorList>
            <person name="Crits-Christoph A."/>
            <person name="Kang S.C."/>
            <person name="Lee H."/>
            <person name="Ostrov N."/>
        </authorList>
    </citation>
    <scope>NUCLEOTIDE SEQUENCE [LARGE SCALE GENOMIC DNA]</scope>
    <source>
        <strain evidence="3 6">ATCC 29145</strain>
    </source>
</reference>
<dbReference type="SMR" id="A0A4D8QTJ2"/>
<dbReference type="NCBIfam" id="TIGR01554">
    <property type="entry name" value="major_cap_HK97"/>
    <property type="match status" value="1"/>
</dbReference>
<dbReference type="AlphaFoldDB" id="A0A4D8QTJ2"/>
<dbReference type="Pfam" id="PF05065">
    <property type="entry name" value="Phage_capsid"/>
    <property type="match status" value="1"/>
</dbReference>
<evidence type="ECO:0000259" key="2">
    <source>
        <dbReference type="Pfam" id="PF05065"/>
    </source>
</evidence>
<evidence type="ECO:0000313" key="6">
    <source>
        <dbReference type="Proteomes" id="UP001277471"/>
    </source>
</evidence>
<comment type="subcellular location">
    <subcellularLocation>
        <location evidence="1">Virion</location>
    </subcellularLocation>
</comment>
<dbReference type="EMBL" id="CP032342">
    <property type="protein sequence ID" value="QCO12851.1"/>
    <property type="molecule type" value="Genomic_DNA"/>
</dbReference>
<evidence type="ECO:0000256" key="1">
    <source>
        <dbReference type="ARBA" id="ARBA00004328"/>
    </source>
</evidence>
<reference evidence="4 5" key="1">
    <citation type="submission" date="2018-09" db="EMBL/GenBank/DDBJ databases">
        <title>Whole genome based analysis of evolution and adaptive divergence in Indian and Brazilian strains of Azospirillum brasilense.</title>
        <authorList>
            <person name="Singh C."/>
            <person name="Tripathi A.K."/>
        </authorList>
    </citation>
    <scope>NUCLEOTIDE SEQUENCE [LARGE SCALE GENOMIC DNA]</scope>
    <source>
        <strain evidence="4 5">MTCC4038</strain>
        <plasmid evidence="4 5">p3</plasmid>
    </source>
</reference>
<dbReference type="Proteomes" id="UP001277471">
    <property type="component" value="Unassembled WGS sequence"/>
</dbReference>
<gene>
    <name evidence="4" type="ORF">D3868_27980</name>
    <name evidence="3" type="ORF">SIM66_00690</name>
</gene>
<name>A0A4D8QTJ2_AZOBR</name>
<proteinExistence type="predicted"/>
<dbReference type="SUPFAM" id="SSF56563">
    <property type="entry name" value="Major capsid protein gp5"/>
    <property type="match status" value="1"/>
</dbReference>
<sequence>MPDCLYIPADIEKKDAGNITAEIEREIRSLGGNVKSLQDSVNRDLEAVRKVAEEAKGAVGPEVKSQIDALTESVLRKMDEATKPVTDRLDGLEARFNRPGAGGFGGNGDDGLEKRAAEFARTALSVRGNLNPGVVLDAKSINVDGYKAWEQSFGLYLRSKDDRAIEEKALTVGSDPNGGQLVPTATSNRIITQVYETSPMRQLATVETIGTDSLEIPNDLGEFDAGWVGETESRGETATSTLGVLRIPVHEIYAKPKATQKMLEDASINVEVWLAGKIADKFARTEASAFISGDGVKKPRGILTYPSGTSGAKIEQIASGGATSITADGLINLMIALKDYYASGASWLMRRATVGAVMLLKDGDGQYIWRPGLEAGKPSTLLGSPVYQAADMPAVGAGALPIAFGNFRAGYTVVDRLGITVLRDPYSAKPFVEFYSRKRVGGDVVNFEAFKLMVVSAS</sequence>
<geneLocation type="plasmid" evidence="4 5">
    <name>p3</name>
</geneLocation>
<protein>
    <submittedName>
        <fullName evidence="4">Phage major capsid protein</fullName>
    </submittedName>
</protein>
<dbReference type="EMBL" id="JAWXYC010000001">
    <property type="protein sequence ID" value="MDX5949726.1"/>
    <property type="molecule type" value="Genomic_DNA"/>
</dbReference>
<dbReference type="InterPro" id="IPR054612">
    <property type="entry name" value="Phage_capsid-like_C"/>
</dbReference>
<keyword evidence="6" id="KW-1185">Reference proteome</keyword>
<feature type="domain" description="Phage capsid-like C-terminal" evidence="2">
    <location>
        <begin position="178"/>
        <end position="454"/>
    </location>
</feature>
<dbReference type="InterPro" id="IPR024455">
    <property type="entry name" value="Phage_capsid"/>
</dbReference>
<evidence type="ECO:0000313" key="3">
    <source>
        <dbReference type="EMBL" id="MDX5949726.1"/>
    </source>
</evidence>
<evidence type="ECO:0000313" key="4">
    <source>
        <dbReference type="EMBL" id="QCO12851.1"/>
    </source>
</evidence>
<organism evidence="4 5">
    <name type="scientific">Azospirillum brasilense</name>
    <dbReference type="NCBI Taxonomy" id="192"/>
    <lineage>
        <taxon>Bacteria</taxon>
        <taxon>Pseudomonadati</taxon>
        <taxon>Pseudomonadota</taxon>
        <taxon>Alphaproteobacteria</taxon>
        <taxon>Rhodospirillales</taxon>
        <taxon>Azospirillaceae</taxon>
        <taxon>Azospirillum</taxon>
    </lineage>
</organism>
<dbReference type="Proteomes" id="UP000298774">
    <property type="component" value="Plasmid p3"/>
</dbReference>
<dbReference type="RefSeq" id="WP_015989338.1">
    <property type="nucleotide sequence ID" value="NZ_CP032342.1"/>
</dbReference>
<dbReference type="Gene3D" id="3.30.2320.10">
    <property type="entry name" value="hypothetical protein PF0899 domain"/>
    <property type="match status" value="1"/>
</dbReference>